<dbReference type="InterPro" id="IPR055411">
    <property type="entry name" value="LRR_FXL15/At3g58940/PEG3-like"/>
</dbReference>
<dbReference type="InterPro" id="IPR053772">
    <property type="entry name" value="At1g61320/At1g61330-like"/>
</dbReference>
<organism evidence="4 5">
    <name type="scientific">Triticum turgidum subsp. durum</name>
    <name type="common">Durum wheat</name>
    <name type="synonym">Triticum durum</name>
    <dbReference type="NCBI Taxonomy" id="4567"/>
    <lineage>
        <taxon>Eukaryota</taxon>
        <taxon>Viridiplantae</taxon>
        <taxon>Streptophyta</taxon>
        <taxon>Embryophyta</taxon>
        <taxon>Tracheophyta</taxon>
        <taxon>Spermatophyta</taxon>
        <taxon>Magnoliopsida</taxon>
        <taxon>Liliopsida</taxon>
        <taxon>Poales</taxon>
        <taxon>Poaceae</taxon>
        <taxon>BOP clade</taxon>
        <taxon>Pooideae</taxon>
        <taxon>Triticodae</taxon>
        <taxon>Triticeae</taxon>
        <taxon>Triticinae</taxon>
        <taxon>Triticum</taxon>
    </lineage>
</organism>
<dbReference type="PANTHER" id="PTHR34145:SF28">
    <property type="entry name" value="F-BOX DOMAIN-CONTAINING PROTEIN"/>
    <property type="match status" value="1"/>
</dbReference>
<dbReference type="InterPro" id="IPR006566">
    <property type="entry name" value="FBD"/>
</dbReference>
<sequence length="438" mass="48732">MSSSETAGSMEAPAEDRISLLPDCLLGTIVSLLPIKEAARTTQLCRRWQSIWPSLPLDLDLNADKSGIPCTGRSISRILSSHRPGAHIRSFSARTRVDETTAGWLQALAHKRIDGSLLLGFAFDGARQLLPLDLLATWSLRCLFLHRCRLVDPRPRAPLTLNHLDSLTLDDVKISETSLHRIIAGCPVLRRLCLSRVRSLRHLVPCSRTLVDVHLALHVPLDKISFRDTPNIDNIVLLCVDVWRLYPNIMAEAGLPSKLPTVHLTLPMLDSPSFAVMPRSSIPIVTTLILHMKFSDCDELSKAAGMLSLFPSLQDLRIWCLSSGSKDKLDACGPWPPAVATTIICLHNHLKHVRLLGYCGTRGEKQFARFLMAGAKALTGIQIIHATNWSHQSINNQRDFICSRGKGSSKAQVIFRRSKTIDKNRRKADSFIRQVPFV</sequence>
<proteinExistence type="predicted"/>
<evidence type="ECO:0000259" key="1">
    <source>
        <dbReference type="Pfam" id="PF00646"/>
    </source>
</evidence>
<feature type="domain" description="F-box/LRR-repeat protein 15/At3g58940/PEG3-like LRR" evidence="3">
    <location>
        <begin position="102"/>
        <end position="238"/>
    </location>
</feature>
<dbReference type="Pfam" id="PF08387">
    <property type="entry name" value="FBD"/>
    <property type="match status" value="1"/>
</dbReference>
<evidence type="ECO:0000313" key="4">
    <source>
        <dbReference type="EMBL" id="VAH48688.1"/>
    </source>
</evidence>
<feature type="domain" description="F-box" evidence="1">
    <location>
        <begin position="18"/>
        <end position="57"/>
    </location>
</feature>
<dbReference type="InterPro" id="IPR001810">
    <property type="entry name" value="F-box_dom"/>
</dbReference>
<evidence type="ECO:0000259" key="3">
    <source>
        <dbReference type="Pfam" id="PF24758"/>
    </source>
</evidence>
<dbReference type="Gene3D" id="1.20.1280.50">
    <property type="match status" value="1"/>
</dbReference>
<dbReference type="SUPFAM" id="SSF52047">
    <property type="entry name" value="RNI-like"/>
    <property type="match status" value="1"/>
</dbReference>
<dbReference type="InterPro" id="IPR032675">
    <property type="entry name" value="LRR_dom_sf"/>
</dbReference>
<protein>
    <recommendedName>
        <fullName evidence="6">F-box domain-containing protein</fullName>
    </recommendedName>
</protein>
<feature type="domain" description="FBD" evidence="2">
    <location>
        <begin position="345"/>
        <end position="378"/>
    </location>
</feature>
<evidence type="ECO:0008006" key="6">
    <source>
        <dbReference type="Google" id="ProtNLM"/>
    </source>
</evidence>
<keyword evidence="5" id="KW-1185">Reference proteome</keyword>
<gene>
    <name evidence="4" type="ORF">TRITD_2Bv1G166070</name>
</gene>
<name>A0A9R1PSU3_TRITD</name>
<accession>A0A9R1PSU3</accession>
<dbReference type="EMBL" id="LT934114">
    <property type="protein sequence ID" value="VAH48688.1"/>
    <property type="molecule type" value="Genomic_DNA"/>
</dbReference>
<dbReference type="SUPFAM" id="SSF81383">
    <property type="entry name" value="F-box domain"/>
    <property type="match status" value="1"/>
</dbReference>
<dbReference type="AlphaFoldDB" id="A0A9R1PSU3"/>
<reference evidence="4 5" key="1">
    <citation type="submission" date="2017-09" db="EMBL/GenBank/DDBJ databases">
        <authorList>
            <consortium name="International Durum Wheat Genome Sequencing Consortium (IDWGSC)"/>
            <person name="Milanesi L."/>
        </authorList>
    </citation>
    <scope>NUCLEOTIDE SEQUENCE [LARGE SCALE GENOMIC DNA]</scope>
    <source>
        <strain evidence="5">cv. Svevo</strain>
    </source>
</reference>
<dbReference type="Gramene" id="TRITD2Bv1G166070.1">
    <property type="protein sequence ID" value="TRITD2Bv1G166070.1"/>
    <property type="gene ID" value="TRITD2Bv1G166070"/>
</dbReference>
<dbReference type="PANTHER" id="PTHR34145">
    <property type="entry name" value="OS02G0105600 PROTEIN"/>
    <property type="match status" value="1"/>
</dbReference>
<dbReference type="Proteomes" id="UP000324705">
    <property type="component" value="Chromosome 2B"/>
</dbReference>
<dbReference type="Pfam" id="PF00646">
    <property type="entry name" value="F-box"/>
    <property type="match status" value="1"/>
</dbReference>
<evidence type="ECO:0000259" key="2">
    <source>
        <dbReference type="Pfam" id="PF08387"/>
    </source>
</evidence>
<dbReference type="Pfam" id="PF24758">
    <property type="entry name" value="LRR_At5g56370"/>
    <property type="match status" value="1"/>
</dbReference>
<dbReference type="InterPro" id="IPR036047">
    <property type="entry name" value="F-box-like_dom_sf"/>
</dbReference>
<dbReference type="Gene3D" id="3.80.10.10">
    <property type="entry name" value="Ribonuclease Inhibitor"/>
    <property type="match status" value="1"/>
</dbReference>
<evidence type="ECO:0000313" key="5">
    <source>
        <dbReference type="Proteomes" id="UP000324705"/>
    </source>
</evidence>